<evidence type="ECO:0000256" key="7">
    <source>
        <dbReference type="PIRSR" id="PIRSR000027-2"/>
    </source>
</evidence>
<name>A0A063Y2G5_9GAMM</name>
<keyword evidence="2 7" id="KW-0349">Heme</keyword>
<keyword evidence="8" id="KW-0732">Signal</keyword>
<evidence type="ECO:0000256" key="5">
    <source>
        <dbReference type="ARBA" id="ARBA00023004"/>
    </source>
</evidence>
<dbReference type="GO" id="GO:0022900">
    <property type="term" value="P:electron transport chain"/>
    <property type="evidence" value="ECO:0007669"/>
    <property type="project" value="InterPro"/>
</dbReference>
<protein>
    <submittedName>
        <fullName evidence="9">Cytochrome c</fullName>
    </submittedName>
</protein>
<keyword evidence="3 6" id="KW-0479">Metal-binding</keyword>
<dbReference type="InterPro" id="IPR012127">
    <property type="entry name" value="Cyt_c_prime"/>
</dbReference>
<feature type="signal peptide" evidence="8">
    <location>
        <begin position="1"/>
        <end position="21"/>
    </location>
</feature>
<dbReference type="PROSITE" id="PS51009">
    <property type="entry name" value="CYTCII"/>
    <property type="match status" value="1"/>
</dbReference>
<keyword evidence="10" id="KW-1185">Reference proteome</keyword>
<evidence type="ECO:0000256" key="1">
    <source>
        <dbReference type="ARBA" id="ARBA00022448"/>
    </source>
</evidence>
<dbReference type="STRING" id="267850.ADINL_1060"/>
<accession>A0A063Y2G5</accession>
<organism evidence="9 10">
    <name type="scientific">Nitrincola lacisaponensis</name>
    <dbReference type="NCBI Taxonomy" id="267850"/>
    <lineage>
        <taxon>Bacteria</taxon>
        <taxon>Pseudomonadati</taxon>
        <taxon>Pseudomonadota</taxon>
        <taxon>Gammaproteobacteria</taxon>
        <taxon>Oceanospirillales</taxon>
        <taxon>Oceanospirillaceae</taxon>
        <taxon>Nitrincola</taxon>
    </lineage>
</organism>
<evidence type="ECO:0000313" key="10">
    <source>
        <dbReference type="Proteomes" id="UP000027318"/>
    </source>
</evidence>
<dbReference type="GO" id="GO:0042597">
    <property type="term" value="C:periplasmic space"/>
    <property type="evidence" value="ECO:0007669"/>
    <property type="project" value="InterPro"/>
</dbReference>
<dbReference type="AlphaFoldDB" id="A0A063Y2G5"/>
<feature type="binding site" description="covalent" evidence="7">
    <location>
        <position position="141"/>
    </location>
    <ligand>
        <name>heme c</name>
        <dbReference type="ChEBI" id="CHEBI:61717"/>
    </ligand>
</feature>
<feature type="binding site" description="axial binding residue" evidence="6">
    <location>
        <position position="142"/>
    </location>
    <ligand>
        <name>heme c</name>
        <dbReference type="ChEBI" id="CHEBI:61717"/>
    </ligand>
    <ligandPart>
        <name>Fe</name>
        <dbReference type="ChEBI" id="CHEBI:18248"/>
    </ligandPart>
</feature>
<evidence type="ECO:0000256" key="8">
    <source>
        <dbReference type="SAM" id="SignalP"/>
    </source>
</evidence>
<evidence type="ECO:0000313" key="9">
    <source>
        <dbReference type="EMBL" id="KDE40468.1"/>
    </source>
</evidence>
<proteinExistence type="predicted"/>
<evidence type="ECO:0000256" key="6">
    <source>
        <dbReference type="PIRSR" id="PIRSR000027-1"/>
    </source>
</evidence>
<keyword evidence="1" id="KW-0813">Transport</keyword>
<comment type="caution">
    <text evidence="9">The sequence shown here is derived from an EMBL/GenBank/DDBJ whole genome shotgun (WGS) entry which is preliminary data.</text>
</comment>
<dbReference type="InterPro" id="IPR010980">
    <property type="entry name" value="Cyt_c/b562"/>
</dbReference>
<evidence type="ECO:0000256" key="2">
    <source>
        <dbReference type="ARBA" id="ARBA00022617"/>
    </source>
</evidence>
<dbReference type="Pfam" id="PF01322">
    <property type="entry name" value="Cytochrom_C_2"/>
    <property type="match status" value="1"/>
</dbReference>
<dbReference type="GO" id="GO:0005506">
    <property type="term" value="F:iron ion binding"/>
    <property type="evidence" value="ECO:0007669"/>
    <property type="project" value="InterPro"/>
</dbReference>
<gene>
    <name evidence="9" type="ORF">ADINL_1060</name>
</gene>
<dbReference type="EMBL" id="JMSZ01000016">
    <property type="protein sequence ID" value="KDE40468.1"/>
    <property type="molecule type" value="Genomic_DNA"/>
</dbReference>
<feature type="chain" id="PRO_5001623375" evidence="8">
    <location>
        <begin position="22"/>
        <end position="148"/>
    </location>
</feature>
<dbReference type="PROSITE" id="PS51257">
    <property type="entry name" value="PROKAR_LIPOPROTEIN"/>
    <property type="match status" value="1"/>
</dbReference>
<sequence length="148" mass="17125">MKAKLMIMIMMLGSCVASVQADSMKPEDSVEYRQSAFRLMSYQLNVLNPLHRRQAYSDESFAYRAETLSRLGELALEGFTEDSQSAASRTASRAWDNRDDFDERMRRFIETTAQMAEASRAGNDRQTRDLFRQTLQSCRACHDQYRLD</sequence>
<dbReference type="Proteomes" id="UP000027318">
    <property type="component" value="Unassembled WGS sequence"/>
</dbReference>
<evidence type="ECO:0000256" key="4">
    <source>
        <dbReference type="ARBA" id="ARBA00022982"/>
    </source>
</evidence>
<dbReference type="InterPro" id="IPR002321">
    <property type="entry name" value="Cyt_c_II"/>
</dbReference>
<dbReference type="Gene3D" id="1.20.120.10">
    <property type="entry name" value="Cytochrome c/b562"/>
    <property type="match status" value="1"/>
</dbReference>
<dbReference type="GO" id="GO:0020037">
    <property type="term" value="F:heme binding"/>
    <property type="evidence" value="ECO:0007669"/>
    <property type="project" value="InterPro"/>
</dbReference>
<dbReference type="PIRSF" id="PIRSF000027">
    <property type="entry name" value="Cytc_c_prime"/>
    <property type="match status" value="1"/>
</dbReference>
<dbReference type="OrthoDB" id="5520910at2"/>
<feature type="binding site" description="covalent" evidence="7">
    <location>
        <position position="138"/>
    </location>
    <ligand>
        <name>heme c</name>
        <dbReference type="ChEBI" id="CHEBI:61717"/>
    </ligand>
</feature>
<keyword evidence="5 6" id="KW-0408">Iron</keyword>
<reference evidence="9 10" key="1">
    <citation type="journal article" date="2005" name="Int. J. Syst. Evol. Microbiol.">
        <title>Nitrincola lacisaponensis gen. nov., sp. nov., a novel alkaliphilic bacterium isolated from an alkaline, saline lake.</title>
        <authorList>
            <person name="Dimitriu P.A."/>
            <person name="Shukla S.K."/>
            <person name="Conradt J."/>
            <person name="Marquez M.C."/>
            <person name="Ventosa A."/>
            <person name="Maglia A."/>
            <person name="Peyton B.M."/>
            <person name="Pinkart H.C."/>
            <person name="Mormile M.R."/>
        </authorList>
    </citation>
    <scope>NUCLEOTIDE SEQUENCE [LARGE SCALE GENOMIC DNA]</scope>
    <source>
        <strain evidence="9 10">4CA</strain>
    </source>
</reference>
<comment type="PTM">
    <text evidence="7">Binds 1 heme group per subunit.</text>
</comment>
<evidence type="ECO:0000256" key="3">
    <source>
        <dbReference type="ARBA" id="ARBA00022723"/>
    </source>
</evidence>
<dbReference type="GO" id="GO:0009055">
    <property type="term" value="F:electron transfer activity"/>
    <property type="evidence" value="ECO:0007669"/>
    <property type="project" value="InterPro"/>
</dbReference>
<dbReference type="RefSeq" id="WP_036544630.1">
    <property type="nucleotide sequence ID" value="NZ_JMSZ01000016.1"/>
</dbReference>
<keyword evidence="4" id="KW-0249">Electron transport</keyword>
<dbReference type="SUPFAM" id="SSF47175">
    <property type="entry name" value="Cytochromes"/>
    <property type="match status" value="1"/>
</dbReference>